<dbReference type="Pfam" id="PF00692">
    <property type="entry name" value="dUTPase"/>
    <property type="match status" value="1"/>
</dbReference>
<dbReference type="GO" id="GO:0004170">
    <property type="term" value="F:dUTP diphosphatase activity"/>
    <property type="evidence" value="ECO:0007669"/>
    <property type="project" value="UniProtKB-EC"/>
</dbReference>
<sequence length="140" mass="15196">MGSLDLVCWVHSASLFPCSEIELTIFPKIPCSQETQFIFPSKWAQTSYHPTKESTQSVGYDQYSAYGYTVPPVEKGLIKTNIQIVLPSGCYGRVAPHLDGIIDEVYGGNVGVIVCPEIEEFQILNNAEGGSGGFDSTGNN</sequence>
<dbReference type="GO" id="GO:0000287">
    <property type="term" value="F:magnesium ion binding"/>
    <property type="evidence" value="ECO:0007669"/>
    <property type="project" value="InterPro"/>
</dbReference>
<dbReference type="Gene3D" id="2.70.40.10">
    <property type="match status" value="1"/>
</dbReference>
<comment type="pathway">
    <text evidence="1">Pyrimidine metabolism; dUMP biosynthesis; dUMP from dCTP (dUTP route): step 2/2.</text>
</comment>
<dbReference type="AlphaFoldDB" id="A0A5N3V2E5"/>
<evidence type="ECO:0000256" key="1">
    <source>
        <dbReference type="ARBA" id="ARBA00005142"/>
    </source>
</evidence>
<dbReference type="SUPFAM" id="SSF51283">
    <property type="entry name" value="dUTPase-like"/>
    <property type="match status" value="1"/>
</dbReference>
<proteinExistence type="inferred from homology"/>
<gene>
    <name evidence="6" type="ORF">FD754_020095</name>
</gene>
<dbReference type="PANTHER" id="PTHR11241">
    <property type="entry name" value="DEOXYURIDINE 5'-TRIPHOSPHATE NUCLEOTIDOHYDROLASE"/>
    <property type="match status" value="1"/>
</dbReference>
<name>A0A5N3V2E5_MUNMU</name>
<comment type="caution">
    <text evidence="6">The sequence shown here is derived from an EMBL/GenBank/DDBJ whole genome shotgun (WGS) entry which is preliminary data.</text>
</comment>
<dbReference type="InterPro" id="IPR008181">
    <property type="entry name" value="dUTPase"/>
</dbReference>
<evidence type="ECO:0000259" key="5">
    <source>
        <dbReference type="Pfam" id="PF00692"/>
    </source>
</evidence>
<dbReference type="Proteomes" id="UP000326458">
    <property type="component" value="Unassembled WGS sequence"/>
</dbReference>
<evidence type="ECO:0000256" key="2">
    <source>
        <dbReference type="ARBA" id="ARBA00006581"/>
    </source>
</evidence>
<protein>
    <recommendedName>
        <fullName evidence="3">dUTP diphosphatase</fullName>
        <ecNumber evidence="3">3.6.1.23</ecNumber>
    </recommendedName>
</protein>
<dbReference type="GO" id="GO:0006226">
    <property type="term" value="P:dUMP biosynthetic process"/>
    <property type="evidence" value="ECO:0007669"/>
    <property type="project" value="InterPro"/>
</dbReference>
<dbReference type="InterPro" id="IPR036157">
    <property type="entry name" value="dUTPase-like_sf"/>
</dbReference>
<evidence type="ECO:0000313" key="6">
    <source>
        <dbReference type="EMBL" id="KAB0343169.1"/>
    </source>
</evidence>
<keyword evidence="7" id="KW-1185">Reference proteome</keyword>
<comment type="similarity">
    <text evidence="2">Belongs to the dUTPase family.</text>
</comment>
<dbReference type="PANTHER" id="PTHR11241:SF0">
    <property type="entry name" value="DEOXYURIDINE 5'-TRIPHOSPHATE NUCLEOTIDOHYDROLASE"/>
    <property type="match status" value="1"/>
</dbReference>
<organism evidence="6 7">
    <name type="scientific">Muntiacus muntjak</name>
    <name type="common">Barking deer</name>
    <name type="synonym">Indian muntjac</name>
    <dbReference type="NCBI Taxonomy" id="9888"/>
    <lineage>
        <taxon>Eukaryota</taxon>
        <taxon>Metazoa</taxon>
        <taxon>Chordata</taxon>
        <taxon>Craniata</taxon>
        <taxon>Vertebrata</taxon>
        <taxon>Euteleostomi</taxon>
        <taxon>Mammalia</taxon>
        <taxon>Eutheria</taxon>
        <taxon>Laurasiatheria</taxon>
        <taxon>Artiodactyla</taxon>
        <taxon>Ruminantia</taxon>
        <taxon>Pecora</taxon>
        <taxon>Cervidae</taxon>
        <taxon>Muntiacinae</taxon>
        <taxon>Muntiacus</taxon>
    </lineage>
</organism>
<evidence type="ECO:0000256" key="4">
    <source>
        <dbReference type="ARBA" id="ARBA00023080"/>
    </source>
</evidence>
<evidence type="ECO:0000313" key="7">
    <source>
        <dbReference type="Proteomes" id="UP000326458"/>
    </source>
</evidence>
<evidence type="ECO:0000256" key="3">
    <source>
        <dbReference type="ARBA" id="ARBA00012379"/>
    </source>
</evidence>
<keyword evidence="4" id="KW-0546">Nucleotide metabolism</keyword>
<dbReference type="EMBL" id="VCEA01000003">
    <property type="protein sequence ID" value="KAB0343169.1"/>
    <property type="molecule type" value="Genomic_DNA"/>
</dbReference>
<feature type="domain" description="dUTPase-like" evidence="5">
    <location>
        <begin position="50"/>
        <end position="114"/>
    </location>
</feature>
<reference evidence="6 7" key="1">
    <citation type="submission" date="2019-06" db="EMBL/GenBank/DDBJ databases">
        <title>Discovery of a novel chromosome fission-fusion reversal in muntjac.</title>
        <authorList>
            <person name="Mudd A.B."/>
            <person name="Bredeson J.V."/>
            <person name="Baum R."/>
            <person name="Hockemeyer D."/>
            <person name="Rokhsar D.S."/>
        </authorList>
    </citation>
    <scope>NUCLEOTIDE SEQUENCE [LARGE SCALE GENOMIC DNA]</scope>
    <source>
        <strain evidence="6">UTSW_UCB_Mm</strain>
        <tissue evidence="6">Fibroblast cell line</tissue>
    </source>
</reference>
<dbReference type="GO" id="GO:0046081">
    <property type="term" value="P:dUTP catabolic process"/>
    <property type="evidence" value="ECO:0007669"/>
    <property type="project" value="InterPro"/>
</dbReference>
<accession>A0A5N3V2E5</accession>
<dbReference type="InterPro" id="IPR029054">
    <property type="entry name" value="dUTPase-like"/>
</dbReference>
<dbReference type="EC" id="3.6.1.23" evidence="3"/>